<sequence>MVMPPILVDGRRRTFARLVLWGLIQGAGAVATVILIKAVFDALAIGKPATIVEFLAGLAVIAVVTFCVSLLWRADAERLGHSYVASCRLRMYDLLRQRAESMPPRRRGLMMARFVSDLSAARLWVSRGLARLVTGSIATLGALVGAIVIEPRLALVAAVPFLLAGVLVLAIRGHLLVRIAEMRRRRGRVSAHVGEMLESLNRLPDSDALRERRRLRKRSRALRDAAIQRGWRSEILRAGPQLASGITIALVLGIASTGRFATSTGDVVALMSVIGFLTQSCSELAQSLDYRLNYIIARQKLENSLGLSESPDQALVPLDPPAQGTSIRPQTAEPVTG</sequence>
<evidence type="ECO:0000313" key="8">
    <source>
        <dbReference type="EMBL" id="MBK1670262.1"/>
    </source>
</evidence>
<feature type="transmembrane region" description="Helical" evidence="6">
    <location>
        <begin position="18"/>
        <end position="39"/>
    </location>
</feature>
<evidence type="ECO:0000256" key="5">
    <source>
        <dbReference type="SAM" id="MobiDB-lite"/>
    </source>
</evidence>
<evidence type="ECO:0000256" key="3">
    <source>
        <dbReference type="ARBA" id="ARBA00022989"/>
    </source>
</evidence>
<evidence type="ECO:0000259" key="7">
    <source>
        <dbReference type="PROSITE" id="PS50929"/>
    </source>
</evidence>
<evidence type="ECO:0000256" key="4">
    <source>
        <dbReference type="ARBA" id="ARBA00023136"/>
    </source>
</evidence>
<accession>A0ABS1DJI1</accession>
<evidence type="ECO:0000256" key="6">
    <source>
        <dbReference type="SAM" id="Phobius"/>
    </source>
</evidence>
<feature type="transmembrane region" description="Helical" evidence="6">
    <location>
        <begin position="129"/>
        <end position="149"/>
    </location>
</feature>
<comment type="subcellular location">
    <subcellularLocation>
        <location evidence="1">Cell membrane</location>
        <topology evidence="1">Multi-pass membrane protein</topology>
    </subcellularLocation>
</comment>
<feature type="domain" description="ABC transmembrane type-1" evidence="7">
    <location>
        <begin position="18"/>
        <end position="293"/>
    </location>
</feature>
<comment type="caution">
    <text evidence="8">The sequence shown here is derived from an EMBL/GenBank/DDBJ whole genome shotgun (WGS) entry which is preliminary data.</text>
</comment>
<feature type="region of interest" description="Disordered" evidence="5">
    <location>
        <begin position="310"/>
        <end position="337"/>
    </location>
</feature>
<feature type="transmembrane region" description="Helical" evidence="6">
    <location>
        <begin position="155"/>
        <end position="177"/>
    </location>
</feature>
<dbReference type="PANTHER" id="PTHR24221">
    <property type="entry name" value="ATP-BINDING CASSETTE SUB-FAMILY B"/>
    <property type="match status" value="1"/>
</dbReference>
<dbReference type="PROSITE" id="PS50929">
    <property type="entry name" value="ABC_TM1F"/>
    <property type="match status" value="1"/>
</dbReference>
<dbReference type="InterPro" id="IPR011527">
    <property type="entry name" value="ABC1_TM_dom"/>
</dbReference>
<dbReference type="InterPro" id="IPR036640">
    <property type="entry name" value="ABC1_TM_sf"/>
</dbReference>
<dbReference type="EMBL" id="NRRL01000084">
    <property type="protein sequence ID" value="MBK1670262.1"/>
    <property type="molecule type" value="Genomic_DNA"/>
</dbReference>
<dbReference type="PANTHER" id="PTHR24221:SF654">
    <property type="entry name" value="ATP-BINDING CASSETTE SUB-FAMILY B MEMBER 6"/>
    <property type="match status" value="1"/>
</dbReference>
<evidence type="ECO:0000313" key="9">
    <source>
        <dbReference type="Proteomes" id="UP001296873"/>
    </source>
</evidence>
<organism evidence="8 9">
    <name type="scientific">Rhodovibrio sodomensis</name>
    <dbReference type="NCBI Taxonomy" id="1088"/>
    <lineage>
        <taxon>Bacteria</taxon>
        <taxon>Pseudomonadati</taxon>
        <taxon>Pseudomonadota</taxon>
        <taxon>Alphaproteobacteria</taxon>
        <taxon>Rhodospirillales</taxon>
        <taxon>Rhodovibrionaceae</taxon>
        <taxon>Rhodovibrio</taxon>
    </lineage>
</organism>
<dbReference type="InterPro" id="IPR039421">
    <property type="entry name" value="Type_1_exporter"/>
</dbReference>
<name>A0ABS1DJI1_9PROT</name>
<feature type="transmembrane region" description="Helical" evidence="6">
    <location>
        <begin position="51"/>
        <end position="72"/>
    </location>
</feature>
<dbReference type="Gene3D" id="1.20.1560.10">
    <property type="entry name" value="ABC transporter type 1, transmembrane domain"/>
    <property type="match status" value="1"/>
</dbReference>
<protein>
    <recommendedName>
        <fullName evidence="7">ABC transmembrane type-1 domain-containing protein</fullName>
    </recommendedName>
</protein>
<evidence type="ECO:0000256" key="2">
    <source>
        <dbReference type="ARBA" id="ARBA00022692"/>
    </source>
</evidence>
<dbReference type="Proteomes" id="UP001296873">
    <property type="component" value="Unassembled WGS sequence"/>
</dbReference>
<keyword evidence="3 6" id="KW-1133">Transmembrane helix</keyword>
<reference evidence="8 9" key="1">
    <citation type="journal article" date="2020" name="Microorganisms">
        <title>Osmotic Adaptation and Compatible Solute Biosynthesis of Phototrophic Bacteria as Revealed from Genome Analyses.</title>
        <authorList>
            <person name="Imhoff J.F."/>
            <person name="Rahn T."/>
            <person name="Kunzel S."/>
            <person name="Keller A."/>
            <person name="Neulinger S.C."/>
        </authorList>
    </citation>
    <scope>NUCLEOTIDE SEQUENCE [LARGE SCALE GENOMIC DNA]</scope>
    <source>
        <strain evidence="8 9">DSM 9895</strain>
    </source>
</reference>
<gene>
    <name evidence="8" type="ORF">CKO28_19735</name>
</gene>
<dbReference type="SUPFAM" id="SSF90123">
    <property type="entry name" value="ABC transporter transmembrane region"/>
    <property type="match status" value="1"/>
</dbReference>
<keyword evidence="9" id="KW-1185">Reference proteome</keyword>
<proteinExistence type="predicted"/>
<keyword evidence="2 6" id="KW-0812">Transmembrane</keyword>
<keyword evidence="4 6" id="KW-0472">Membrane</keyword>
<dbReference type="RefSeq" id="WP_200342620.1">
    <property type="nucleotide sequence ID" value="NZ_NRRL01000084.1"/>
</dbReference>
<evidence type="ECO:0000256" key="1">
    <source>
        <dbReference type="ARBA" id="ARBA00004651"/>
    </source>
</evidence>